<dbReference type="PROSITE" id="PS51352">
    <property type="entry name" value="THIOREDOXIN_2"/>
    <property type="match status" value="1"/>
</dbReference>
<keyword evidence="5" id="KW-0732">Signal</keyword>
<keyword evidence="4" id="KW-0676">Redox-active center</keyword>
<dbReference type="EMBL" id="CP094326">
    <property type="protein sequence ID" value="UNZ00031.1"/>
    <property type="molecule type" value="Genomic_DNA"/>
</dbReference>
<dbReference type="PROSITE" id="PS00194">
    <property type="entry name" value="THIOREDOXIN_1"/>
    <property type="match status" value="1"/>
</dbReference>
<proteinExistence type="predicted"/>
<keyword evidence="8" id="KW-1185">Reference proteome</keyword>
<evidence type="ECO:0000256" key="5">
    <source>
        <dbReference type="SAM" id="SignalP"/>
    </source>
</evidence>
<evidence type="ECO:0000256" key="4">
    <source>
        <dbReference type="ARBA" id="ARBA00023284"/>
    </source>
</evidence>
<accession>A0ABY3YQW1</accession>
<evidence type="ECO:0000256" key="3">
    <source>
        <dbReference type="ARBA" id="ARBA00023157"/>
    </source>
</evidence>
<dbReference type="PANTHER" id="PTHR42852">
    <property type="entry name" value="THIOL:DISULFIDE INTERCHANGE PROTEIN DSBE"/>
    <property type="match status" value="1"/>
</dbReference>
<comment type="subcellular location">
    <subcellularLocation>
        <location evidence="1">Cell envelope</location>
    </subcellularLocation>
</comment>
<evidence type="ECO:0000313" key="8">
    <source>
        <dbReference type="Proteomes" id="UP000829476"/>
    </source>
</evidence>
<gene>
    <name evidence="7" type="ORF">MQE36_06695</name>
</gene>
<keyword evidence="2" id="KW-0201">Cytochrome c-type biogenesis</keyword>
<dbReference type="RefSeq" id="WP_242938398.1">
    <property type="nucleotide sequence ID" value="NZ_CP094326.1"/>
</dbReference>
<dbReference type="InterPro" id="IPR013766">
    <property type="entry name" value="Thioredoxin_domain"/>
</dbReference>
<feature type="signal peptide" evidence="5">
    <location>
        <begin position="1"/>
        <end position="27"/>
    </location>
</feature>
<dbReference type="Pfam" id="PF13905">
    <property type="entry name" value="Thioredoxin_8"/>
    <property type="match status" value="1"/>
</dbReference>
<dbReference type="SUPFAM" id="SSF52833">
    <property type="entry name" value="Thioredoxin-like"/>
    <property type="match status" value="1"/>
</dbReference>
<dbReference type="Gene3D" id="3.40.30.10">
    <property type="entry name" value="Glutaredoxin"/>
    <property type="match status" value="1"/>
</dbReference>
<dbReference type="PANTHER" id="PTHR42852:SF6">
    <property type="entry name" value="THIOL:DISULFIDE INTERCHANGE PROTEIN DSBE"/>
    <property type="match status" value="1"/>
</dbReference>
<reference evidence="7 8" key="1">
    <citation type="journal article" date="2018" name="Int. J. Syst. Evol. Microbiol.">
        <title>Zhouia spongiae sp. nov., isolated from a marine sponge.</title>
        <authorList>
            <person name="Zhuang L."/>
            <person name="Lin B."/>
            <person name="Qin F."/>
            <person name="Luo L."/>
        </authorList>
    </citation>
    <scope>NUCLEOTIDE SEQUENCE [LARGE SCALE GENOMIC DNA]</scope>
    <source>
        <strain evidence="7 8">HN-Y44</strain>
    </source>
</reference>
<dbReference type="Proteomes" id="UP000829476">
    <property type="component" value="Chromosome"/>
</dbReference>
<dbReference type="InterPro" id="IPR012336">
    <property type="entry name" value="Thioredoxin-like_fold"/>
</dbReference>
<name>A0ABY3YQW1_9FLAO</name>
<evidence type="ECO:0000313" key="7">
    <source>
        <dbReference type="EMBL" id="UNZ00031.1"/>
    </source>
</evidence>
<organism evidence="7 8">
    <name type="scientific">Zhouia spongiae</name>
    <dbReference type="NCBI Taxonomy" id="2202721"/>
    <lineage>
        <taxon>Bacteria</taxon>
        <taxon>Pseudomonadati</taxon>
        <taxon>Bacteroidota</taxon>
        <taxon>Flavobacteriia</taxon>
        <taxon>Flavobacteriales</taxon>
        <taxon>Flavobacteriaceae</taxon>
        <taxon>Zhouia</taxon>
    </lineage>
</organism>
<evidence type="ECO:0000256" key="1">
    <source>
        <dbReference type="ARBA" id="ARBA00004196"/>
    </source>
</evidence>
<evidence type="ECO:0000259" key="6">
    <source>
        <dbReference type="PROSITE" id="PS51352"/>
    </source>
</evidence>
<dbReference type="InterPro" id="IPR017937">
    <property type="entry name" value="Thioredoxin_CS"/>
</dbReference>
<feature type="chain" id="PRO_5046879264" evidence="5">
    <location>
        <begin position="28"/>
        <end position="947"/>
    </location>
</feature>
<dbReference type="InterPro" id="IPR036249">
    <property type="entry name" value="Thioredoxin-like_sf"/>
</dbReference>
<keyword evidence="3" id="KW-1015">Disulfide bond</keyword>
<dbReference type="InterPro" id="IPR050553">
    <property type="entry name" value="Thioredoxin_ResA/DsbE_sf"/>
</dbReference>
<evidence type="ECO:0000256" key="2">
    <source>
        <dbReference type="ARBA" id="ARBA00022748"/>
    </source>
</evidence>
<feature type="domain" description="Thioredoxin" evidence="6">
    <location>
        <begin position="763"/>
        <end position="947"/>
    </location>
</feature>
<protein>
    <submittedName>
        <fullName evidence="7">TlpA family protein disulfide reductase</fullName>
    </submittedName>
</protein>
<dbReference type="CDD" id="cd02966">
    <property type="entry name" value="TlpA_like_family"/>
    <property type="match status" value="1"/>
</dbReference>
<sequence length="947" mass="109977">MKTAFRNRSSIVLILFLSFITVCEAQALLPETVYGEWHNNEGKNEYDGMLIHQGFIEFGYRAFMYHNITKNSTSDYSFTAKDLDNNTAKYELQVLSEDSIRLKANDSPFKTYVKVENPQGGKRITNTEIPEKIKGNWYTTDGNNSLEFNVTSDNFTFRDKVYSLEDLVLLGSGEKTQCRLVVKNNGEYRMFYFKNWTDGYLQVGFNGAYGDLYKANKEYPDQRIDDINSYMTSTFPKALRGNWLKTDGSNRWSHSFYYNHAIVDKAIWKYQSVREKGKWFIITLENKGSEKIIYAKANNNNTVSFGPSKKRLTVCSPTKTNNPNYKPADDLPYQEENLFTIDSAVYSGIIRGYDKEKGQKTGMVYVNNLFTGNQESHLIKINDDGSFSVKFPLYHPLQVYARFPESSFTVYVEPGKETWQLINSDREDEGFFAGDCAQLNTDLSSLYSLKQGNKQYYYLIKNVQDYTPEDYKQKCFSIYESQSDKLDSIFKIRALSNKAKQISRLNLDYSLYENALSYNIYNNIPEAAKIDSTYIRFLTPEIYNNKLAVLTGSYSIFLNRLRYCDAIRNGNGISINHPEVTEFAAILKKKGVHLTEDEQALVANEIKFKKDNAGALQKREDFNDAHKKELQQFYNSINNVIKKTPKGKREYLLNHISKDVNIDSLIVYAKAVAVAFSDEEIAIYNASQNLLTDEEQNRFKMYYSDELNKKRQDLYKRYDQYMKEHINFLLKKKQTESYINFFKDKSLWMQDILIMQTISASIYEQLTPLSDTSLPEYSNLVYDPFLKEYLVYENKRTKAKIEANKNNTDYVINKTTNTEADKIFETITSKYKGKVILVDFWATWCAPCRSGIKRMKPMKEELKDKDIVFVYVTNQSSPENTWQNMIPQINGEHYRVSKDEWNYLSSKFNITGIPHYTLVDKKGKIVENKVNLGTSNEGFKQLFGEHL</sequence>